<dbReference type="RefSeq" id="WP_349135216.1">
    <property type="nucleotide sequence ID" value="NZ_JBBMFF010000165.1"/>
</dbReference>
<dbReference type="InterPro" id="IPR050792">
    <property type="entry name" value="ADP-ribosylglycohydrolase"/>
</dbReference>
<dbReference type="InterPro" id="IPR036705">
    <property type="entry name" value="Ribosyl_crysJ1_sf"/>
</dbReference>
<protein>
    <submittedName>
        <fullName evidence="1">ADP-ribosylglycohydrolase family protein</fullName>
    </submittedName>
</protein>
<accession>A0ABV1G5A5</accession>
<dbReference type="Pfam" id="PF03747">
    <property type="entry name" value="ADP_ribosyl_GH"/>
    <property type="match status" value="1"/>
</dbReference>
<keyword evidence="2" id="KW-1185">Reference proteome</keyword>
<gene>
    <name evidence="1" type="ORF">WMO66_04640</name>
</gene>
<organism evidence="1 2">
    <name type="scientific">Faecousia intestinalis</name>
    <dbReference type="NCBI Taxonomy" id="3133167"/>
    <lineage>
        <taxon>Bacteria</taxon>
        <taxon>Bacillati</taxon>
        <taxon>Bacillota</taxon>
        <taxon>Clostridia</taxon>
        <taxon>Eubacteriales</taxon>
        <taxon>Oscillospiraceae</taxon>
        <taxon>Faecousia</taxon>
    </lineage>
</organism>
<dbReference type="PANTHER" id="PTHR16222:SF12">
    <property type="entry name" value="ADP-RIBOSYLGLYCOHYDROLASE-RELATED"/>
    <property type="match status" value="1"/>
</dbReference>
<proteinExistence type="predicted"/>
<reference evidence="1 2" key="1">
    <citation type="submission" date="2024-03" db="EMBL/GenBank/DDBJ databases">
        <title>Human intestinal bacterial collection.</title>
        <authorList>
            <person name="Pauvert C."/>
            <person name="Hitch T.C.A."/>
            <person name="Clavel T."/>
        </authorList>
    </citation>
    <scope>NUCLEOTIDE SEQUENCE [LARGE SCALE GENOMIC DNA]</scope>
    <source>
        <strain evidence="1 2">CLA-AA-H192</strain>
    </source>
</reference>
<dbReference type="PANTHER" id="PTHR16222">
    <property type="entry name" value="ADP-RIBOSYLGLYCOHYDROLASE"/>
    <property type="match status" value="1"/>
</dbReference>
<dbReference type="Proteomes" id="UP001491552">
    <property type="component" value="Unassembled WGS sequence"/>
</dbReference>
<name>A0ABV1G5A5_9FIRM</name>
<dbReference type="Gene3D" id="1.10.4080.10">
    <property type="entry name" value="ADP-ribosylation/Crystallin J1"/>
    <property type="match status" value="1"/>
</dbReference>
<sequence length="211" mass="23751">MLGSICGDILGSTYEFGIENQDIFLLHENDDMTDDSVLTCAVAEWLVEYGTLSGLGKGEHQYILARKFFDYTMRYPDKAYGLKYMDWILTYEERGTIPEPPDSLGYGCAMRVSPIAYAYKTLHEVEAYACLQAEVTHNNPEGIRGACAIAAATKMALDGRTKNEIKKYISSKYFYNLNQTIESIRSVKHEFSPTCPVTVPQALIAFLETNY</sequence>
<evidence type="ECO:0000313" key="1">
    <source>
        <dbReference type="EMBL" id="MEQ2510542.1"/>
    </source>
</evidence>
<dbReference type="SUPFAM" id="SSF101478">
    <property type="entry name" value="ADP-ribosylglycohydrolase"/>
    <property type="match status" value="1"/>
</dbReference>
<comment type="caution">
    <text evidence="1">The sequence shown here is derived from an EMBL/GenBank/DDBJ whole genome shotgun (WGS) entry which is preliminary data.</text>
</comment>
<dbReference type="EMBL" id="JBBMFF010000165">
    <property type="protein sequence ID" value="MEQ2510542.1"/>
    <property type="molecule type" value="Genomic_DNA"/>
</dbReference>
<dbReference type="InterPro" id="IPR005502">
    <property type="entry name" value="Ribosyl_crysJ1"/>
</dbReference>
<evidence type="ECO:0000313" key="2">
    <source>
        <dbReference type="Proteomes" id="UP001491552"/>
    </source>
</evidence>